<dbReference type="PANTHER" id="PTHR12001:SF85">
    <property type="entry name" value="SHORT CHAIN ISOPRENYL DIPHOSPHATE SYNTHASE"/>
    <property type="match status" value="1"/>
</dbReference>
<comment type="similarity">
    <text evidence="3 7">Belongs to the FPP/GGPP synthase family.</text>
</comment>
<keyword evidence="4 7" id="KW-0808">Transferase</keyword>
<evidence type="ECO:0000256" key="7">
    <source>
        <dbReference type="RuleBase" id="RU004466"/>
    </source>
</evidence>
<protein>
    <submittedName>
        <fullName evidence="8">Geranylgeranyl pyrophosphate synthase</fullName>
    </submittedName>
</protein>
<evidence type="ECO:0000256" key="6">
    <source>
        <dbReference type="ARBA" id="ARBA00022842"/>
    </source>
</evidence>
<comment type="cofactor">
    <cofactor evidence="1">
        <name>Mg(2+)</name>
        <dbReference type="ChEBI" id="CHEBI:18420"/>
    </cofactor>
</comment>
<dbReference type="InterPro" id="IPR008949">
    <property type="entry name" value="Isoprenoid_synthase_dom_sf"/>
</dbReference>
<dbReference type="GO" id="GO:0004659">
    <property type="term" value="F:prenyltransferase activity"/>
    <property type="evidence" value="ECO:0007669"/>
    <property type="project" value="InterPro"/>
</dbReference>
<sequence length="335" mass="36633">MGPTADTWLASLEHFVCDGGKRIRPTFVWLGWSAAGGHRHTELTEALCTIAASLEFVQAGALIHDDIIDDSATRRGNPSLHEQFAAEHAHAVASSHACGNSRTIGQSSALLLGDIALTWADDMFFRTVSAFPPLHHALPYWTSMRTEMLTGQYLDMTGETLPYCDADNAQKVNRFKTAAYTIERPLHIGAACANASPELLQGLSDYGVNLGIAFQLRDDLLGVFGDSTKTGKPSGEDLREGKRTQLLADALEHLRPSEHKELWSLIGKPLSESELDRARTLLTECGAVTRSEQHIAMLADKARHTLTKLLETTEIYPPAVTALGEMIEAVTKRDF</sequence>
<organism evidence="8 9">
    <name type="scientific">Lawsonella clevelandensis</name>
    <dbReference type="NCBI Taxonomy" id="1528099"/>
    <lineage>
        <taxon>Bacteria</taxon>
        <taxon>Bacillati</taxon>
        <taxon>Actinomycetota</taxon>
        <taxon>Actinomycetes</taxon>
        <taxon>Mycobacteriales</taxon>
        <taxon>Lawsonellaceae</taxon>
        <taxon>Lawsonella</taxon>
    </lineage>
</organism>
<dbReference type="GO" id="GO:0046872">
    <property type="term" value="F:metal ion binding"/>
    <property type="evidence" value="ECO:0007669"/>
    <property type="project" value="UniProtKB-KW"/>
</dbReference>
<evidence type="ECO:0000313" key="9">
    <source>
        <dbReference type="Proteomes" id="UP000248606"/>
    </source>
</evidence>
<dbReference type="Pfam" id="PF00348">
    <property type="entry name" value="polyprenyl_synt"/>
    <property type="match status" value="1"/>
</dbReference>
<keyword evidence="5" id="KW-0479">Metal-binding</keyword>
<evidence type="ECO:0000256" key="3">
    <source>
        <dbReference type="ARBA" id="ARBA00006706"/>
    </source>
</evidence>
<evidence type="ECO:0000313" key="8">
    <source>
        <dbReference type="EMBL" id="PZP89484.1"/>
    </source>
</evidence>
<accession>A0A2W5IGT7</accession>
<evidence type="ECO:0000256" key="5">
    <source>
        <dbReference type="ARBA" id="ARBA00022723"/>
    </source>
</evidence>
<dbReference type="GO" id="GO:0008299">
    <property type="term" value="P:isoprenoid biosynthetic process"/>
    <property type="evidence" value="ECO:0007669"/>
    <property type="project" value="InterPro"/>
</dbReference>
<proteinExistence type="inferred from homology"/>
<dbReference type="CDD" id="cd00685">
    <property type="entry name" value="Trans_IPPS_HT"/>
    <property type="match status" value="1"/>
</dbReference>
<dbReference type="PROSITE" id="PS00444">
    <property type="entry name" value="POLYPRENYL_SYNTHASE_2"/>
    <property type="match status" value="1"/>
</dbReference>
<dbReference type="InterPro" id="IPR033749">
    <property type="entry name" value="Polyprenyl_synt_CS"/>
</dbReference>
<gene>
    <name evidence="8" type="ORF">DI579_02980</name>
</gene>
<dbReference type="SUPFAM" id="SSF48576">
    <property type="entry name" value="Terpenoid synthases"/>
    <property type="match status" value="1"/>
</dbReference>
<dbReference type="Gene3D" id="1.10.600.10">
    <property type="entry name" value="Farnesyl Diphosphate Synthase"/>
    <property type="match status" value="1"/>
</dbReference>
<evidence type="ECO:0000256" key="4">
    <source>
        <dbReference type="ARBA" id="ARBA00022679"/>
    </source>
</evidence>
<dbReference type="Proteomes" id="UP000248606">
    <property type="component" value="Unassembled WGS sequence"/>
</dbReference>
<dbReference type="AlphaFoldDB" id="A0A2W5IGT7"/>
<comment type="caution">
    <text evidence="8">The sequence shown here is derived from an EMBL/GenBank/DDBJ whole genome shotgun (WGS) entry which is preliminary data.</text>
</comment>
<evidence type="ECO:0000256" key="1">
    <source>
        <dbReference type="ARBA" id="ARBA00001946"/>
    </source>
</evidence>
<reference evidence="8 9" key="1">
    <citation type="submission" date="2017-08" db="EMBL/GenBank/DDBJ databases">
        <title>Infants hospitalized years apart are colonized by the same room-sourced microbial strains.</title>
        <authorList>
            <person name="Brooks B."/>
            <person name="Olm M.R."/>
            <person name="Firek B.A."/>
            <person name="Baker R."/>
            <person name="Thomas B.C."/>
            <person name="Morowitz M.J."/>
            <person name="Banfield J.F."/>
        </authorList>
    </citation>
    <scope>NUCLEOTIDE SEQUENCE [LARGE SCALE GENOMIC DNA]</scope>
    <source>
        <strain evidence="8">S2_006_000_R1_57</strain>
    </source>
</reference>
<dbReference type="EMBL" id="QFOZ01000002">
    <property type="protein sequence ID" value="PZP89484.1"/>
    <property type="molecule type" value="Genomic_DNA"/>
</dbReference>
<comment type="pathway">
    <text evidence="2">Isoprenoid biosynthesis.</text>
</comment>
<evidence type="ECO:0000256" key="2">
    <source>
        <dbReference type="ARBA" id="ARBA00005128"/>
    </source>
</evidence>
<dbReference type="PANTHER" id="PTHR12001">
    <property type="entry name" value="GERANYLGERANYL PYROPHOSPHATE SYNTHASE"/>
    <property type="match status" value="1"/>
</dbReference>
<name>A0A2W5IGT7_9ACTN</name>
<dbReference type="PROSITE" id="PS00723">
    <property type="entry name" value="POLYPRENYL_SYNTHASE_1"/>
    <property type="match status" value="1"/>
</dbReference>
<dbReference type="InterPro" id="IPR000092">
    <property type="entry name" value="Polyprenyl_synt"/>
</dbReference>
<keyword evidence="6" id="KW-0460">Magnesium</keyword>
<dbReference type="SFLD" id="SFLDS00005">
    <property type="entry name" value="Isoprenoid_Synthase_Type_I"/>
    <property type="match status" value="1"/>
</dbReference>